<dbReference type="SUPFAM" id="SSF74653">
    <property type="entry name" value="TolA/TonB C-terminal domain"/>
    <property type="match status" value="1"/>
</dbReference>
<evidence type="ECO:0000259" key="6">
    <source>
        <dbReference type="PROSITE" id="PS52015"/>
    </source>
</evidence>
<evidence type="ECO:0000256" key="5">
    <source>
        <dbReference type="SAM" id="Phobius"/>
    </source>
</evidence>
<evidence type="ECO:0000256" key="4">
    <source>
        <dbReference type="ARBA" id="ARBA00023136"/>
    </source>
</evidence>
<keyword evidence="2 5" id="KW-0812">Transmembrane</keyword>
<evidence type="ECO:0000256" key="3">
    <source>
        <dbReference type="ARBA" id="ARBA00022989"/>
    </source>
</evidence>
<comment type="subcellular location">
    <subcellularLocation>
        <location evidence="1">Membrane</location>
        <topology evidence="1">Single-pass membrane protein</topology>
    </subcellularLocation>
</comment>
<reference evidence="8" key="1">
    <citation type="journal article" date="2019" name="Int. J. Syst. Evol. Microbiol.">
        <title>Halobacteriovorax valvorus sp. nov., a novel prokaryotic predator isolated from coastal seawater of China.</title>
        <authorList>
            <person name="Chen M.-X."/>
        </authorList>
    </citation>
    <scope>NUCLEOTIDE SEQUENCE [LARGE SCALE GENOMIC DNA]</scope>
    <source>
        <strain evidence="8">BL9</strain>
    </source>
</reference>
<evidence type="ECO:0000256" key="2">
    <source>
        <dbReference type="ARBA" id="ARBA00022692"/>
    </source>
</evidence>
<evidence type="ECO:0000313" key="8">
    <source>
        <dbReference type="Proteomes" id="UP000443582"/>
    </source>
</evidence>
<evidence type="ECO:0000256" key="1">
    <source>
        <dbReference type="ARBA" id="ARBA00004167"/>
    </source>
</evidence>
<feature type="transmembrane region" description="Helical" evidence="5">
    <location>
        <begin position="24"/>
        <end position="44"/>
    </location>
</feature>
<dbReference type="EMBL" id="QDKL01000003">
    <property type="protein sequence ID" value="RZF21019.1"/>
    <property type="molecule type" value="Genomic_DNA"/>
</dbReference>
<sequence>MEQIVTTFPIWCKMHYDRPMKHRFWFFFFAISLLVHAVIFFTNLREGRKQMQRERMGIDIQIKAHSIKKEEFKEPVEKDKQNQKKIVEEKLYKKSQKRQQEVVTAKTFDNQILQFVAPLYPRSARRIGASGIVEVLIKVNPSGKVESVELVKGASYDAFNTAVLKVASNWKFKPQKLTTTFKKKIVFTID</sequence>
<dbReference type="PROSITE" id="PS52015">
    <property type="entry name" value="TONB_CTD"/>
    <property type="match status" value="1"/>
</dbReference>
<dbReference type="InterPro" id="IPR006260">
    <property type="entry name" value="TonB/TolA_C"/>
</dbReference>
<dbReference type="InterPro" id="IPR037682">
    <property type="entry name" value="TonB_C"/>
</dbReference>
<accession>A0ABY0IER8</accession>
<keyword evidence="4 5" id="KW-0472">Membrane</keyword>
<keyword evidence="3 5" id="KW-1133">Transmembrane helix</keyword>
<feature type="domain" description="TonB C-terminal" evidence="6">
    <location>
        <begin position="105"/>
        <end position="190"/>
    </location>
</feature>
<dbReference type="Pfam" id="PF03544">
    <property type="entry name" value="TonB_C"/>
    <property type="match status" value="1"/>
</dbReference>
<gene>
    <name evidence="7" type="ORF">DAY19_13645</name>
</gene>
<protein>
    <submittedName>
        <fullName evidence="7">Energy transducer TonB</fullName>
    </submittedName>
</protein>
<name>A0ABY0IER8_9BACT</name>
<organism evidence="7 8">
    <name type="scientific">Halobacteriovorax vibrionivorans</name>
    <dbReference type="NCBI Taxonomy" id="2152716"/>
    <lineage>
        <taxon>Bacteria</taxon>
        <taxon>Pseudomonadati</taxon>
        <taxon>Bdellovibrionota</taxon>
        <taxon>Bacteriovoracia</taxon>
        <taxon>Bacteriovoracales</taxon>
        <taxon>Halobacteriovoraceae</taxon>
        <taxon>Halobacteriovorax</taxon>
    </lineage>
</organism>
<evidence type="ECO:0000313" key="7">
    <source>
        <dbReference type="EMBL" id="RZF21019.1"/>
    </source>
</evidence>
<dbReference type="Gene3D" id="3.30.2420.10">
    <property type="entry name" value="TonB"/>
    <property type="match status" value="1"/>
</dbReference>
<keyword evidence="8" id="KW-1185">Reference proteome</keyword>
<dbReference type="Proteomes" id="UP000443582">
    <property type="component" value="Unassembled WGS sequence"/>
</dbReference>
<dbReference type="NCBIfam" id="TIGR01352">
    <property type="entry name" value="tonB_Cterm"/>
    <property type="match status" value="1"/>
</dbReference>
<proteinExistence type="predicted"/>
<comment type="caution">
    <text evidence="7">The sequence shown here is derived from an EMBL/GenBank/DDBJ whole genome shotgun (WGS) entry which is preliminary data.</text>
</comment>